<gene>
    <name evidence="4" type="ORF">Aph01nite_08390</name>
</gene>
<dbReference type="RefSeq" id="WP_204039355.1">
    <property type="nucleotide sequence ID" value="NZ_BOOA01000004.1"/>
</dbReference>
<keyword evidence="1" id="KW-0175">Coiled coil</keyword>
<evidence type="ECO:0000256" key="2">
    <source>
        <dbReference type="SAM" id="MobiDB-lite"/>
    </source>
</evidence>
<protein>
    <submittedName>
        <fullName evidence="4">Uncharacterized protein</fullName>
    </submittedName>
</protein>
<keyword evidence="3" id="KW-0472">Membrane</keyword>
<evidence type="ECO:0000313" key="4">
    <source>
        <dbReference type="EMBL" id="GIH22529.1"/>
    </source>
</evidence>
<keyword evidence="3" id="KW-0812">Transmembrane</keyword>
<dbReference type="EMBL" id="BOOA01000004">
    <property type="protein sequence ID" value="GIH22529.1"/>
    <property type="molecule type" value="Genomic_DNA"/>
</dbReference>
<reference evidence="4" key="1">
    <citation type="submission" date="2021-01" db="EMBL/GenBank/DDBJ databases">
        <title>Whole genome shotgun sequence of Acrocarpospora phusangensis NBRC 108782.</title>
        <authorList>
            <person name="Komaki H."/>
            <person name="Tamura T."/>
        </authorList>
    </citation>
    <scope>NUCLEOTIDE SEQUENCE</scope>
    <source>
        <strain evidence="4">NBRC 108782</strain>
    </source>
</reference>
<keyword evidence="5" id="KW-1185">Reference proteome</keyword>
<keyword evidence="3" id="KW-1133">Transmembrane helix</keyword>
<feature type="compositionally biased region" description="Basic and acidic residues" evidence="2">
    <location>
        <begin position="92"/>
        <end position="177"/>
    </location>
</feature>
<evidence type="ECO:0000313" key="5">
    <source>
        <dbReference type="Proteomes" id="UP000640052"/>
    </source>
</evidence>
<feature type="region of interest" description="Disordered" evidence="2">
    <location>
        <begin position="92"/>
        <end position="200"/>
    </location>
</feature>
<feature type="compositionally biased region" description="Basic and acidic residues" evidence="2">
    <location>
        <begin position="186"/>
        <end position="200"/>
    </location>
</feature>
<dbReference type="AlphaFoldDB" id="A0A919Q535"/>
<evidence type="ECO:0000256" key="1">
    <source>
        <dbReference type="SAM" id="Coils"/>
    </source>
</evidence>
<sequence length="404" mass="44236">MDTAQDLVAQTIGILLLAWVLGYTLIRAHEAGFIERRNEASPSDVEDAPRRRTLADAASRWREGSLTAPLWGAVAGVASGFNWGRRKVNDFRHRERGNDPDPSREREPDEPHRDEPDHGGEGDRENRRRERRRWGWDGRRHNRDGQDTDDGERREHGEGDDRHDHGEGERETWHGDDPEPDPGPWDDYRYQGDEGRRDPFRHDIEVEVVGTRPTTPGPTALDRPIHILTARPEHAADVPAAGTLPHPGEDSPDERIPMGQHIAIPGATAPAARIVGALASTGDTHQDAMAFSRKIEQAVDMTADTITRAEAQIVVSLRAAWVAVDALANAGISGPVMDNWANAVLALEAARGTAAQLVRDAAEANAAVATAKRTQGRMGDPIHDAVAAAGNSVASSTRYYGNRR</sequence>
<organism evidence="4 5">
    <name type="scientific">Acrocarpospora phusangensis</name>
    <dbReference type="NCBI Taxonomy" id="1070424"/>
    <lineage>
        <taxon>Bacteria</taxon>
        <taxon>Bacillati</taxon>
        <taxon>Actinomycetota</taxon>
        <taxon>Actinomycetes</taxon>
        <taxon>Streptosporangiales</taxon>
        <taxon>Streptosporangiaceae</taxon>
        <taxon>Acrocarpospora</taxon>
    </lineage>
</organism>
<accession>A0A919Q535</accession>
<proteinExistence type="predicted"/>
<name>A0A919Q535_9ACTN</name>
<feature type="coiled-coil region" evidence="1">
    <location>
        <begin position="347"/>
        <end position="374"/>
    </location>
</feature>
<evidence type="ECO:0000256" key="3">
    <source>
        <dbReference type="SAM" id="Phobius"/>
    </source>
</evidence>
<comment type="caution">
    <text evidence="4">The sequence shown here is derived from an EMBL/GenBank/DDBJ whole genome shotgun (WGS) entry which is preliminary data.</text>
</comment>
<feature type="transmembrane region" description="Helical" evidence="3">
    <location>
        <begin position="7"/>
        <end position="26"/>
    </location>
</feature>
<dbReference type="Proteomes" id="UP000640052">
    <property type="component" value="Unassembled WGS sequence"/>
</dbReference>